<dbReference type="HOGENOM" id="CLU_3290850_0_0_10"/>
<protein>
    <submittedName>
        <fullName evidence="1">Uncharacterized protein</fullName>
    </submittedName>
</protein>
<evidence type="ECO:0000313" key="2">
    <source>
        <dbReference type="Proteomes" id="UP000019423"/>
    </source>
</evidence>
<sequence>MLKFMPDALLKTIWHFTRVTSQSGFNYLIYSVLFSRSVNR</sequence>
<gene>
    <name evidence="1" type="ORF">Hsw_1493</name>
</gene>
<dbReference type="AlphaFoldDB" id="W8EWZ4"/>
<dbReference type="KEGG" id="hsw:Hsw_1493"/>
<evidence type="ECO:0000313" key="1">
    <source>
        <dbReference type="EMBL" id="AHJ97088.1"/>
    </source>
</evidence>
<keyword evidence="2" id="KW-1185">Reference proteome</keyword>
<proteinExistence type="predicted"/>
<dbReference type="EMBL" id="CP007145">
    <property type="protein sequence ID" value="AHJ97088.1"/>
    <property type="molecule type" value="Genomic_DNA"/>
</dbReference>
<reference evidence="1 2" key="1">
    <citation type="submission" date="2014-01" db="EMBL/GenBank/DDBJ databases">
        <title>Complete genome sequence of ionizing-radiation resistance bacterium Hymenobacter swuensis DY53.</title>
        <authorList>
            <person name="Jung J.-H."/>
            <person name="Jeong S.-W."/>
            <person name="Joe M.-H."/>
            <person name="Cho y.-j."/>
            <person name="Kim M.-K."/>
            <person name="Lim S.-Y."/>
        </authorList>
    </citation>
    <scope>NUCLEOTIDE SEQUENCE [LARGE SCALE GENOMIC DNA]</scope>
    <source>
        <strain evidence="1 2">DY53</strain>
    </source>
</reference>
<accession>W8EWZ4</accession>
<dbReference type="Proteomes" id="UP000019423">
    <property type="component" value="Chromosome"/>
</dbReference>
<organism evidence="1 2">
    <name type="scientific">Hymenobacter swuensis DY53</name>
    <dbReference type="NCBI Taxonomy" id="1227739"/>
    <lineage>
        <taxon>Bacteria</taxon>
        <taxon>Pseudomonadati</taxon>
        <taxon>Bacteroidota</taxon>
        <taxon>Cytophagia</taxon>
        <taxon>Cytophagales</taxon>
        <taxon>Hymenobacteraceae</taxon>
        <taxon>Hymenobacter</taxon>
    </lineage>
</organism>
<name>W8EWZ4_9BACT</name>